<keyword evidence="1" id="KW-0812">Transmembrane</keyword>
<dbReference type="AlphaFoldDB" id="B7KJL3"/>
<accession>B7KJL3</accession>
<sequence length="57" mass="6253">MKETSFSSLNIGANILVVVLILYMFKTVMGIDLVAGCHAEEVLTDTCPPEKLIKKNN</sequence>
<proteinExistence type="predicted"/>
<dbReference type="KEGG" id="cyc:PCC7424_5343"/>
<feature type="transmembrane region" description="Helical" evidence="1">
    <location>
        <begin position="6"/>
        <end position="25"/>
    </location>
</feature>
<evidence type="ECO:0000256" key="1">
    <source>
        <dbReference type="SAM" id="Phobius"/>
    </source>
</evidence>
<dbReference type="HOGENOM" id="CLU_2989099_0_0_3"/>
<evidence type="ECO:0000313" key="3">
    <source>
        <dbReference type="Proteomes" id="UP000002384"/>
    </source>
</evidence>
<reference evidence="3" key="1">
    <citation type="journal article" date="2011" name="MBio">
        <title>Novel metabolic attributes of the genus Cyanothece, comprising a group of unicellular nitrogen-fixing Cyanobacteria.</title>
        <authorList>
            <person name="Bandyopadhyay A."/>
            <person name="Elvitigala T."/>
            <person name="Welsh E."/>
            <person name="Stockel J."/>
            <person name="Liberton M."/>
            <person name="Min H."/>
            <person name="Sherman L.A."/>
            <person name="Pakrasi H.B."/>
        </authorList>
    </citation>
    <scope>NUCLEOTIDE SEQUENCE [LARGE SCALE GENOMIC DNA]</scope>
    <source>
        <strain evidence="3">PCC 7424</strain>
    </source>
</reference>
<keyword evidence="3" id="KW-1185">Reference proteome</keyword>
<keyword evidence="1" id="KW-0472">Membrane</keyword>
<evidence type="ECO:0000313" key="2">
    <source>
        <dbReference type="EMBL" id="ACK73690.1"/>
    </source>
</evidence>
<dbReference type="OrthoDB" id="431106at2"/>
<dbReference type="EMBL" id="CP001291">
    <property type="protein sequence ID" value="ACK73690.1"/>
    <property type="molecule type" value="Genomic_DNA"/>
</dbReference>
<keyword evidence="1" id="KW-1133">Transmembrane helix</keyword>
<name>B7KJL3_GLOC7</name>
<organism evidence="2 3">
    <name type="scientific">Gloeothece citriformis (strain PCC 7424)</name>
    <name type="common">Cyanothece sp. (strain PCC 7424)</name>
    <dbReference type="NCBI Taxonomy" id="65393"/>
    <lineage>
        <taxon>Bacteria</taxon>
        <taxon>Bacillati</taxon>
        <taxon>Cyanobacteriota</taxon>
        <taxon>Cyanophyceae</taxon>
        <taxon>Oscillatoriophycideae</taxon>
        <taxon>Chroococcales</taxon>
        <taxon>Aphanothecaceae</taxon>
        <taxon>Gloeothece</taxon>
        <taxon>Gloeothece citriformis</taxon>
    </lineage>
</organism>
<gene>
    <name evidence="2" type="ordered locus">PCC7424_5343</name>
</gene>
<dbReference type="Proteomes" id="UP000002384">
    <property type="component" value="Chromosome"/>
</dbReference>
<protein>
    <submittedName>
        <fullName evidence="2">Uncharacterized protein</fullName>
    </submittedName>
</protein>
<dbReference type="RefSeq" id="WP_015957266.1">
    <property type="nucleotide sequence ID" value="NC_011729.1"/>
</dbReference>